<dbReference type="AlphaFoldDB" id="A0A7R9KP97"/>
<dbReference type="InterPro" id="IPR032675">
    <property type="entry name" value="LRR_dom_sf"/>
</dbReference>
<dbReference type="EMBL" id="CAJPIZ010003270">
    <property type="protein sequence ID" value="CAG2106146.1"/>
    <property type="molecule type" value="Genomic_DNA"/>
</dbReference>
<protein>
    <recommendedName>
        <fullName evidence="1">F-box domain-containing protein</fullName>
    </recommendedName>
</protein>
<accession>A0A7R9KP97</accession>
<dbReference type="SUPFAM" id="SSF52047">
    <property type="entry name" value="RNI-like"/>
    <property type="match status" value="1"/>
</dbReference>
<dbReference type="SUPFAM" id="SSF81383">
    <property type="entry name" value="F-box domain"/>
    <property type="match status" value="1"/>
</dbReference>
<dbReference type="OrthoDB" id="3219396at2759"/>
<evidence type="ECO:0000313" key="3">
    <source>
        <dbReference type="Proteomes" id="UP000759131"/>
    </source>
</evidence>
<dbReference type="InterPro" id="IPR036047">
    <property type="entry name" value="F-box-like_dom_sf"/>
</dbReference>
<dbReference type="InterPro" id="IPR001810">
    <property type="entry name" value="F-box_dom"/>
</dbReference>
<name>A0A7R9KP97_9ACAR</name>
<proteinExistence type="predicted"/>
<feature type="domain" description="F-box" evidence="1">
    <location>
        <begin position="39"/>
        <end position="68"/>
    </location>
</feature>
<evidence type="ECO:0000313" key="2">
    <source>
        <dbReference type="EMBL" id="CAD7625716.1"/>
    </source>
</evidence>
<keyword evidence="3" id="KW-1185">Reference proteome</keyword>
<sequence>MAQEMTPTKTSLVTTDDCEDEDIQQRRFCAKNSMDRFGDDLCGHILSYLSLEDRFDCECVSKQFQRTVFESVVDITLHDPYVKRSRTDINDMQMLATIGHKCPHIHTIDCRRINKRNQKQLRKVLAIFRDNLRHIYCNLNRNTDKLWPKFGPMVTRIDRISLNTRQSLTHCHRLSRLRVHTLCDVFDDTFNELFVKNLQRIEFSYNKSDDKQLLSAFVAQNQTLRSVTIIDHKYEPHESWTEMGEQLSRLPQLRDLTLDVKLMDGQNSLNESLRAIGLKCWQLKRLSLTLGVYFRRLNNQSLDSLRFYCRLKRLDLTITAAIDDVFLDPLKLCHRLKHLTLNSWQMNEKLFVNCDKQWPRLQYLLITTNAITREGLDNISRLPALQTLVIKCWHFNKNLNDNVCQELSLRLMLSLARVWIISQDYQRCRHW</sequence>
<dbReference type="EMBL" id="OC857845">
    <property type="protein sequence ID" value="CAD7625716.1"/>
    <property type="molecule type" value="Genomic_DNA"/>
</dbReference>
<gene>
    <name evidence="2" type="ORF">OSB1V03_LOCUS6149</name>
</gene>
<dbReference type="Gene3D" id="3.80.10.10">
    <property type="entry name" value="Ribonuclease Inhibitor"/>
    <property type="match status" value="1"/>
</dbReference>
<dbReference type="Pfam" id="PF00646">
    <property type="entry name" value="F-box"/>
    <property type="match status" value="1"/>
</dbReference>
<reference evidence="2" key="1">
    <citation type="submission" date="2020-11" db="EMBL/GenBank/DDBJ databases">
        <authorList>
            <person name="Tran Van P."/>
        </authorList>
    </citation>
    <scope>NUCLEOTIDE SEQUENCE</scope>
</reference>
<organism evidence="2">
    <name type="scientific">Medioppia subpectinata</name>
    <dbReference type="NCBI Taxonomy" id="1979941"/>
    <lineage>
        <taxon>Eukaryota</taxon>
        <taxon>Metazoa</taxon>
        <taxon>Ecdysozoa</taxon>
        <taxon>Arthropoda</taxon>
        <taxon>Chelicerata</taxon>
        <taxon>Arachnida</taxon>
        <taxon>Acari</taxon>
        <taxon>Acariformes</taxon>
        <taxon>Sarcoptiformes</taxon>
        <taxon>Oribatida</taxon>
        <taxon>Brachypylina</taxon>
        <taxon>Oppioidea</taxon>
        <taxon>Oppiidae</taxon>
        <taxon>Medioppia</taxon>
    </lineage>
</organism>
<dbReference type="Proteomes" id="UP000759131">
    <property type="component" value="Unassembled WGS sequence"/>
</dbReference>
<evidence type="ECO:0000259" key="1">
    <source>
        <dbReference type="Pfam" id="PF00646"/>
    </source>
</evidence>